<gene>
    <name evidence="2" type="ORF">Lboz_1038</name>
</gene>
<keyword evidence="3" id="KW-1185">Reference proteome</keyword>
<dbReference type="InterPro" id="IPR045851">
    <property type="entry name" value="AMP-bd_C_sf"/>
</dbReference>
<dbReference type="InterPro" id="IPR042099">
    <property type="entry name" value="ANL_N_sf"/>
</dbReference>
<organism evidence="2 3">
    <name type="scientific">Legionella bozemanae</name>
    <name type="common">Fluoribacter bozemanae</name>
    <dbReference type="NCBI Taxonomy" id="447"/>
    <lineage>
        <taxon>Bacteria</taxon>
        <taxon>Pseudomonadati</taxon>
        <taxon>Pseudomonadota</taxon>
        <taxon>Gammaproteobacteria</taxon>
        <taxon>Legionellales</taxon>
        <taxon>Legionellaceae</taxon>
        <taxon>Legionella</taxon>
    </lineage>
</organism>
<reference evidence="2 3" key="1">
    <citation type="submission" date="2015-11" db="EMBL/GenBank/DDBJ databases">
        <title>Genomic analysis of 38 Legionella species identifies large and diverse effector repertoires.</title>
        <authorList>
            <person name="Burstein D."/>
            <person name="Amaro F."/>
            <person name="Zusman T."/>
            <person name="Lifshitz Z."/>
            <person name="Cohen O."/>
            <person name="Gilbert J.A."/>
            <person name="Pupko T."/>
            <person name="Shuman H.A."/>
            <person name="Segal G."/>
        </authorList>
    </citation>
    <scope>NUCLEOTIDE SEQUENCE [LARGE SCALE GENOMIC DNA]</scope>
    <source>
        <strain evidence="2 3">WIGA</strain>
    </source>
</reference>
<comment type="caution">
    <text evidence="2">The sequence shown here is derived from an EMBL/GenBank/DDBJ whole genome shotgun (WGS) entry which is preliminary data.</text>
</comment>
<dbReference type="RefSeq" id="WP_058458719.1">
    <property type="nucleotide sequence ID" value="NZ_CAAAIY010000004.1"/>
</dbReference>
<dbReference type="Gene3D" id="3.30.300.30">
    <property type="match status" value="1"/>
</dbReference>
<dbReference type="AlphaFoldDB" id="A0A0W0RVK2"/>
<dbReference type="Proteomes" id="UP000054695">
    <property type="component" value="Unassembled WGS sequence"/>
</dbReference>
<dbReference type="GO" id="GO:0047475">
    <property type="term" value="F:phenylacetate-CoA ligase activity"/>
    <property type="evidence" value="ECO:0007669"/>
    <property type="project" value="UniProtKB-EC"/>
</dbReference>
<name>A0A0W0RVK2_LEGBO</name>
<sequence>MSSLLLNQNDQKVLCNRFNELIQYVKEHFEFYKNAYKNVPTAINNLNDLHHFPAIDKKYPGISVLVDEALAKRPPAYFETSGTSGNPFPVIPDLGPDRSREFANFIYEWLGLDKTEVKSAVIALPFEMNPIGLKYFAALNQLGIMAIPTGVKTHLCSPRKMLDIFARMKPELLIARPLETLRYAEAMHAQGMDPATSSIKKIILTGEIISKAKFARISKVYGGATVHGVYGLTELDSGGLVSCSKHQYHLPSKPYLIIELLEDDFKTPIKNEGELGNIVLTNTHQNHMPLLRYKTGDFGKLQHDCGCEYDTPVINAMGRSADLIQCQTTGNTAFPIEIENILFQNDEIACDYQIITRNGAVELRIELLNNLDSEQVAALTQQLKTEILQQLSIAVEDIHVFMPGQLANKLGIAKTKAGTLYVLDGMSEEEAQERLELNYCCEEGL</sequence>
<dbReference type="PANTHER" id="PTHR43845:SF1">
    <property type="entry name" value="BLR5969 PROTEIN"/>
    <property type="match status" value="1"/>
</dbReference>
<evidence type="ECO:0000313" key="2">
    <source>
        <dbReference type="EMBL" id="KTC75051.1"/>
    </source>
</evidence>
<dbReference type="Pfam" id="PF14535">
    <property type="entry name" value="AMP-binding_C_2"/>
    <property type="match status" value="1"/>
</dbReference>
<dbReference type="EMBL" id="LNXU01000012">
    <property type="protein sequence ID" value="KTC75051.1"/>
    <property type="molecule type" value="Genomic_DNA"/>
</dbReference>
<dbReference type="OrthoDB" id="580775at2"/>
<dbReference type="EC" id="6.2.1.30" evidence="2"/>
<proteinExistence type="predicted"/>
<evidence type="ECO:0000313" key="3">
    <source>
        <dbReference type="Proteomes" id="UP000054695"/>
    </source>
</evidence>
<dbReference type="STRING" id="447.Lboz_1038"/>
<dbReference type="SUPFAM" id="SSF56801">
    <property type="entry name" value="Acetyl-CoA synthetase-like"/>
    <property type="match status" value="1"/>
</dbReference>
<evidence type="ECO:0000259" key="1">
    <source>
        <dbReference type="Pfam" id="PF14535"/>
    </source>
</evidence>
<protein>
    <submittedName>
        <fullName evidence="2">Phenylacetate-coenzyme A ligase</fullName>
        <ecNumber evidence="2">6.2.1.30</ecNumber>
    </submittedName>
</protein>
<dbReference type="PATRIC" id="fig|447.4.peg.1116"/>
<keyword evidence="2" id="KW-0436">Ligase</keyword>
<dbReference type="PANTHER" id="PTHR43845">
    <property type="entry name" value="BLR5969 PROTEIN"/>
    <property type="match status" value="1"/>
</dbReference>
<feature type="domain" description="AMP-dependent ligase C-terminal" evidence="1">
    <location>
        <begin position="330"/>
        <end position="409"/>
    </location>
</feature>
<dbReference type="Gene3D" id="3.40.50.12780">
    <property type="entry name" value="N-terminal domain of ligase-like"/>
    <property type="match status" value="1"/>
</dbReference>
<dbReference type="InterPro" id="IPR028154">
    <property type="entry name" value="AMP-dep_Lig_C"/>
</dbReference>
<accession>A0A0W0RVK2</accession>